<keyword evidence="4" id="KW-0862">Zinc</keyword>
<dbReference type="GO" id="GO:0000105">
    <property type="term" value="P:L-histidine biosynthetic process"/>
    <property type="evidence" value="ECO:0007669"/>
    <property type="project" value="InterPro"/>
</dbReference>
<evidence type="ECO:0000313" key="10">
    <source>
        <dbReference type="Proteomes" id="UP000006556"/>
    </source>
</evidence>
<evidence type="ECO:0000256" key="8">
    <source>
        <dbReference type="RuleBase" id="RU004175"/>
    </source>
</evidence>
<dbReference type="PANTHER" id="PTHR21256:SF2">
    <property type="entry name" value="HISTIDINE BIOSYNTHESIS TRIFUNCTIONAL PROTEIN"/>
    <property type="match status" value="1"/>
</dbReference>
<evidence type="ECO:0000256" key="5">
    <source>
        <dbReference type="ARBA" id="ARBA00023002"/>
    </source>
</evidence>
<dbReference type="InterPro" id="IPR022695">
    <property type="entry name" value="Histidinol_DH_monofunct"/>
</dbReference>
<comment type="cofactor">
    <cofactor evidence="1">
        <name>Zn(2+)</name>
        <dbReference type="ChEBI" id="CHEBI:29105"/>
    </cofactor>
</comment>
<dbReference type="STRING" id="370438.PTH_1680"/>
<dbReference type="EMBL" id="AP009389">
    <property type="protein sequence ID" value="BAF59861.1"/>
    <property type="molecule type" value="Genomic_DNA"/>
</dbReference>
<accession>A5D1M4</accession>
<keyword evidence="3" id="KW-0479">Metal-binding</keyword>
<dbReference type="KEGG" id="pth:PTH_1680"/>
<evidence type="ECO:0000256" key="7">
    <source>
        <dbReference type="PIRSR" id="PIRSR000099-1"/>
    </source>
</evidence>
<dbReference type="PANTHER" id="PTHR21256">
    <property type="entry name" value="HISTIDINOL DEHYDROGENASE HDH"/>
    <property type="match status" value="1"/>
</dbReference>
<dbReference type="InterPro" id="IPR012131">
    <property type="entry name" value="Hstdl_DH"/>
</dbReference>
<dbReference type="GO" id="GO:0051287">
    <property type="term" value="F:NAD binding"/>
    <property type="evidence" value="ECO:0007669"/>
    <property type="project" value="InterPro"/>
</dbReference>
<reference evidence="10" key="1">
    <citation type="journal article" date="2008" name="Genome Res.">
        <title>The genome of Pelotomaculum thermopropionicum reveals niche-associated evolution in anaerobic microbiota.</title>
        <authorList>
            <person name="Kosaka T."/>
            <person name="Kato S."/>
            <person name="Shimoyama T."/>
            <person name="Ishii S."/>
            <person name="Abe T."/>
            <person name="Watanabe K."/>
        </authorList>
    </citation>
    <scope>NUCLEOTIDE SEQUENCE [LARGE SCALE GENOMIC DNA]</scope>
    <source>
        <strain evidence="10">DSM 13744 / JCM 10971 / SI</strain>
    </source>
</reference>
<protein>
    <submittedName>
        <fullName evidence="9">Histidinol dehydrogenase</fullName>
    </submittedName>
</protein>
<dbReference type="GO" id="GO:0005737">
    <property type="term" value="C:cytoplasm"/>
    <property type="evidence" value="ECO:0007669"/>
    <property type="project" value="TreeGrafter"/>
</dbReference>
<dbReference type="AlphaFoldDB" id="A5D1M4"/>
<evidence type="ECO:0000256" key="1">
    <source>
        <dbReference type="ARBA" id="ARBA00001947"/>
    </source>
</evidence>
<dbReference type="HOGENOM" id="CLU_006732_3_0_9"/>
<dbReference type="InterPro" id="IPR016161">
    <property type="entry name" value="Ald_DH/histidinol_DH"/>
</dbReference>
<evidence type="ECO:0000313" key="9">
    <source>
        <dbReference type="EMBL" id="BAF59861.1"/>
    </source>
</evidence>
<keyword evidence="5 6" id="KW-0560">Oxidoreductase</keyword>
<dbReference type="GO" id="GO:0046872">
    <property type="term" value="F:metal ion binding"/>
    <property type="evidence" value="ECO:0007669"/>
    <property type="project" value="UniProtKB-KW"/>
</dbReference>
<evidence type="ECO:0000256" key="4">
    <source>
        <dbReference type="ARBA" id="ARBA00022833"/>
    </source>
</evidence>
<proteinExistence type="inferred from homology"/>
<keyword evidence="10" id="KW-1185">Reference proteome</keyword>
<gene>
    <name evidence="9" type="primary">HisD</name>
    <name evidence="9" type="ordered locus">PTH_1680</name>
</gene>
<evidence type="ECO:0000256" key="6">
    <source>
        <dbReference type="PIRNR" id="PIRNR000099"/>
    </source>
</evidence>
<dbReference type="PIRSF" id="PIRSF000099">
    <property type="entry name" value="Histidinol_dh"/>
    <property type="match status" value="1"/>
</dbReference>
<evidence type="ECO:0000256" key="3">
    <source>
        <dbReference type="ARBA" id="ARBA00022723"/>
    </source>
</evidence>
<organism evidence="9 10">
    <name type="scientific">Pelotomaculum thermopropionicum (strain DSM 13744 / JCM 10971 / SI)</name>
    <dbReference type="NCBI Taxonomy" id="370438"/>
    <lineage>
        <taxon>Bacteria</taxon>
        <taxon>Bacillati</taxon>
        <taxon>Bacillota</taxon>
        <taxon>Clostridia</taxon>
        <taxon>Eubacteriales</taxon>
        <taxon>Desulfotomaculaceae</taxon>
        <taxon>Pelotomaculum</taxon>
    </lineage>
</organism>
<dbReference type="Gene3D" id="3.40.50.1980">
    <property type="entry name" value="Nitrogenase molybdenum iron protein domain"/>
    <property type="match status" value="2"/>
</dbReference>
<comment type="similarity">
    <text evidence="2 6 8">Belongs to the histidinol dehydrogenase family.</text>
</comment>
<dbReference type="GO" id="GO:0004399">
    <property type="term" value="F:histidinol dehydrogenase activity"/>
    <property type="evidence" value="ECO:0007669"/>
    <property type="project" value="InterPro"/>
</dbReference>
<sequence length="437" mass="47432">MYIQVFRLKEMSAEDYNRIMKRSEVETDSVIGEVKKVIADVKSRGDDALVDYTREFDGITISAEKIRVSPEEIKEAYHKVDRETVEAIKTLAGNVRRFHAAQMPNKMWSMEVSPGLVAGQVIIPLDRVGCYVPGGRGWFPSAVMMSVLPARVAGVPEVIVCTPSAPDGSVPPGTLVACDICGADAVFRIGGSQAVAAMAYGTQTVPKVDKIVGPGSKWVLAAFKLLYGEVEIGTHAGPGEGLIIADETADPEFAAADICIQAEHGLDSAGVLVTHVEELAWAVQKKIARHIERLNEYRKNFVVESLKKYGAIIITSSLEESIAFANDYAVEHLEIMTRDPLHVMQKIKNAGGIYLGHYTPLSCGCFGSGPNHVLPTGRKAKVSGGLKTADFYKAVTFEYLSREGLASLKDAMVKLAEYEGFPAHGNAILERFAREQS</sequence>
<dbReference type="CDD" id="cd06572">
    <property type="entry name" value="Histidinol_dh"/>
    <property type="match status" value="1"/>
</dbReference>
<dbReference type="Pfam" id="PF00815">
    <property type="entry name" value="Histidinol_dh"/>
    <property type="match status" value="1"/>
</dbReference>
<dbReference type="FunFam" id="3.40.50.1980:FF:000026">
    <property type="entry name" value="Histidinol dehydrogenase"/>
    <property type="match status" value="1"/>
</dbReference>
<feature type="active site" description="Proton acceptor" evidence="7">
    <location>
        <position position="332"/>
    </location>
</feature>
<feature type="active site" description="Proton acceptor" evidence="7">
    <location>
        <position position="331"/>
    </location>
</feature>
<dbReference type="PRINTS" id="PR00083">
    <property type="entry name" value="HOLDHDRGNASE"/>
</dbReference>
<dbReference type="FunFam" id="3.40.50.1980:FF:000001">
    <property type="entry name" value="Histidinol dehydrogenase"/>
    <property type="match status" value="1"/>
</dbReference>
<evidence type="ECO:0000256" key="2">
    <source>
        <dbReference type="ARBA" id="ARBA00010178"/>
    </source>
</evidence>
<dbReference type="NCBIfam" id="TIGR00069">
    <property type="entry name" value="hisD"/>
    <property type="match status" value="1"/>
</dbReference>
<name>A5D1M4_PELTS</name>
<dbReference type="Gene3D" id="1.20.5.1300">
    <property type="match status" value="1"/>
</dbReference>
<dbReference type="SUPFAM" id="SSF53720">
    <property type="entry name" value="ALDH-like"/>
    <property type="match status" value="1"/>
</dbReference>
<dbReference type="Proteomes" id="UP000006556">
    <property type="component" value="Chromosome"/>
</dbReference>
<dbReference type="eggNOG" id="COG0141">
    <property type="taxonomic scope" value="Bacteria"/>
</dbReference>